<sequence length="449" mass="50059">MIEEQTQQGILQWFKGSIVVKLAFIAFLTLVLLIPSVWVDGLITERSARQNEIISDVSDKWSGPQQIKGPVLIIPYKKQVRTKDASQKEVITEVTDNLYILPNDLKINSDIRSSKLHRGIFDVIVYNTLVKVTGNFVKADLAKLSIDPAQLMPAKAHLAFSITDLKGLKTNPVIKLNGQSLSAEPIFSRGSAFESGLQVAVALPDAVPDQIPFDFTLDLKGSQDLSFLALGKTTEVTATGDWAAPSFDGRSLPNQRNVTATGFNAHWKMLYYNRPFPQEWTGNDNLLANVSKLEQASFGVKLRVPVDQYQKTTRTSKYSALIILLTFISLFLTEVIRRHRIHIFNYLLIGAAMIVFYTLLLSFSEHIGYNYAYLVAAVATIGLISSFMASLFKDGKAAAMFAAILSLFYGFIFVIIQLEDLSLMVGSIALFIIVATLMYFSRKINWDQH</sequence>
<keyword evidence="1" id="KW-1133">Transmembrane helix</keyword>
<evidence type="ECO:0000313" key="2">
    <source>
        <dbReference type="EMBL" id="MBE9662223.1"/>
    </source>
</evidence>
<feature type="transmembrane region" description="Helical" evidence="1">
    <location>
        <begin position="343"/>
        <end position="364"/>
    </location>
</feature>
<comment type="caution">
    <text evidence="2">The sequence shown here is derived from an EMBL/GenBank/DDBJ whole genome shotgun (WGS) entry which is preliminary data.</text>
</comment>
<reference evidence="2" key="1">
    <citation type="submission" date="2020-10" db="EMBL/GenBank/DDBJ databases">
        <title>Mucilaginibacter mali sp. nov., isolated from rhizosphere soil of apple orchard.</title>
        <authorList>
            <person name="Lee J.-S."/>
            <person name="Kim H.S."/>
            <person name="Kim J.-S."/>
        </authorList>
    </citation>
    <scope>NUCLEOTIDE SEQUENCE</scope>
    <source>
        <strain evidence="2">KCTC 22746</strain>
    </source>
</reference>
<dbReference type="EMBL" id="JADFFL010000003">
    <property type="protein sequence ID" value="MBE9662223.1"/>
    <property type="molecule type" value="Genomic_DNA"/>
</dbReference>
<protein>
    <submittedName>
        <fullName evidence="2">Cell envelope integrity protein CreD</fullName>
    </submittedName>
</protein>
<feature type="transmembrane region" description="Helical" evidence="1">
    <location>
        <begin position="318"/>
        <end position="336"/>
    </location>
</feature>
<evidence type="ECO:0000256" key="1">
    <source>
        <dbReference type="SAM" id="Phobius"/>
    </source>
</evidence>
<dbReference type="Proteomes" id="UP000622475">
    <property type="component" value="Unassembled WGS sequence"/>
</dbReference>
<dbReference type="PANTHER" id="PTHR30092:SF0">
    <property type="entry name" value="INNER MEMBRANE PROTEIN CRED"/>
    <property type="match status" value="1"/>
</dbReference>
<proteinExistence type="predicted"/>
<accession>A0A929PVX0</accession>
<feature type="transmembrane region" description="Helical" evidence="1">
    <location>
        <begin position="370"/>
        <end position="391"/>
    </location>
</feature>
<keyword evidence="1" id="KW-0812">Transmembrane</keyword>
<organism evidence="2 3">
    <name type="scientific">Mucilaginibacter myungsuensis</name>
    <dbReference type="NCBI Taxonomy" id="649104"/>
    <lineage>
        <taxon>Bacteria</taxon>
        <taxon>Pseudomonadati</taxon>
        <taxon>Bacteroidota</taxon>
        <taxon>Sphingobacteriia</taxon>
        <taxon>Sphingobacteriales</taxon>
        <taxon>Sphingobacteriaceae</taxon>
        <taxon>Mucilaginibacter</taxon>
    </lineage>
</organism>
<dbReference type="GO" id="GO:0005886">
    <property type="term" value="C:plasma membrane"/>
    <property type="evidence" value="ECO:0007669"/>
    <property type="project" value="TreeGrafter"/>
</dbReference>
<dbReference type="RefSeq" id="WP_194111405.1">
    <property type="nucleotide sequence ID" value="NZ_JADFFL010000003.1"/>
</dbReference>
<dbReference type="Pfam" id="PF06123">
    <property type="entry name" value="CreD"/>
    <property type="match status" value="1"/>
</dbReference>
<keyword evidence="3" id="KW-1185">Reference proteome</keyword>
<keyword evidence="1" id="KW-0472">Membrane</keyword>
<gene>
    <name evidence="2" type="primary">creD</name>
    <name evidence="2" type="ORF">IRJ16_10045</name>
</gene>
<feature type="transmembrane region" description="Helical" evidence="1">
    <location>
        <begin position="398"/>
        <end position="416"/>
    </location>
</feature>
<feature type="transmembrane region" description="Helical" evidence="1">
    <location>
        <begin position="18"/>
        <end position="39"/>
    </location>
</feature>
<dbReference type="PANTHER" id="PTHR30092">
    <property type="entry name" value="INNER MEMBRANE PROTEIN CRED"/>
    <property type="match status" value="1"/>
</dbReference>
<dbReference type="AlphaFoldDB" id="A0A929PVX0"/>
<dbReference type="PIRSF" id="PIRSF004548">
    <property type="entry name" value="CreD"/>
    <property type="match status" value="1"/>
</dbReference>
<dbReference type="InterPro" id="IPR010364">
    <property type="entry name" value="Uncharacterised_IM_CreD"/>
</dbReference>
<evidence type="ECO:0000313" key="3">
    <source>
        <dbReference type="Proteomes" id="UP000622475"/>
    </source>
</evidence>
<dbReference type="NCBIfam" id="NF008712">
    <property type="entry name" value="PRK11715.1-1"/>
    <property type="match status" value="1"/>
</dbReference>
<name>A0A929PVX0_9SPHI</name>
<feature type="transmembrane region" description="Helical" evidence="1">
    <location>
        <begin position="422"/>
        <end position="440"/>
    </location>
</feature>